<comment type="pathway">
    <text evidence="3">Carbohydrate metabolism.</text>
</comment>
<dbReference type="SUPFAM" id="SSF51735">
    <property type="entry name" value="NAD(P)-binding Rossmann-fold domains"/>
    <property type="match status" value="1"/>
</dbReference>
<dbReference type="NCBIfam" id="NF007956">
    <property type="entry name" value="PRK10675.1"/>
    <property type="match status" value="1"/>
</dbReference>
<dbReference type="AlphaFoldDB" id="A0A2P2CFX4"/>
<keyword evidence="6" id="KW-0299">Galactose metabolism</keyword>
<keyword evidence="6" id="KW-0119">Carbohydrate metabolism</keyword>
<dbReference type="GO" id="GO:0003978">
    <property type="term" value="F:UDP-glucose 4-epimerase activity"/>
    <property type="evidence" value="ECO:0007669"/>
    <property type="project" value="UniProtKB-EC"/>
</dbReference>
<evidence type="ECO:0000256" key="5">
    <source>
        <dbReference type="ARBA" id="ARBA00023027"/>
    </source>
</evidence>
<dbReference type="InterPro" id="IPR001509">
    <property type="entry name" value="Epimerase_deHydtase"/>
</dbReference>
<evidence type="ECO:0000256" key="1">
    <source>
        <dbReference type="ARBA" id="ARBA00000083"/>
    </source>
</evidence>
<evidence type="ECO:0000313" key="9">
    <source>
        <dbReference type="EMBL" id="CUR60905.1"/>
    </source>
</evidence>
<dbReference type="PANTHER" id="PTHR43725">
    <property type="entry name" value="UDP-GLUCOSE 4-EPIMERASE"/>
    <property type="match status" value="1"/>
</dbReference>
<evidence type="ECO:0000256" key="4">
    <source>
        <dbReference type="ARBA" id="ARBA00013189"/>
    </source>
</evidence>
<dbReference type="EC" id="5.1.3.2" evidence="4"/>
<comment type="catalytic activity">
    <reaction evidence="1">
        <text>UDP-alpha-D-glucose = UDP-alpha-D-galactose</text>
        <dbReference type="Rhea" id="RHEA:22168"/>
        <dbReference type="ChEBI" id="CHEBI:58885"/>
        <dbReference type="ChEBI" id="CHEBI:66914"/>
        <dbReference type="EC" id="5.1.3.2"/>
    </reaction>
</comment>
<sequence>MRVLVSGGAGYIGSHTVVQLVAAGHEVLVVDNFGNAKPAVMGRLDTLTGTHIPMHAFDVTDKDKTEHLFATERIDAVIHFAGLKAVGESVQIPLDYYQNNLESTFSLLRAMRRHGCHTLVFSSSATVYGDQAPVPYQEDYEPLGAASPYGRTKVMIEHVLQDVAHIETDWRIGVLRYFNPVGAHVSGTIGEDPQGIPNNLMPFIAQVAVGRREKLQVFGDDYPTPDGTCQRDYIHVEDLAAGHVAALNRIVNSDEPIRTWNLGTGTGTSVLEVVKAFERASGRPVPYEVVGRRAGDLPAFWADASRAGEELGWHATHTIDDMCADTWRWQSQNPNGYDDSIEP</sequence>
<organism evidence="9">
    <name type="scientific">metagenome</name>
    <dbReference type="NCBI Taxonomy" id="256318"/>
    <lineage>
        <taxon>unclassified sequences</taxon>
        <taxon>metagenomes</taxon>
    </lineage>
</organism>
<gene>
    <name evidence="9" type="primary">galE</name>
    <name evidence="9" type="ORF">NOCA290047</name>
</gene>
<evidence type="ECO:0000256" key="7">
    <source>
        <dbReference type="ARBA" id="ARBA00023235"/>
    </source>
</evidence>
<dbReference type="Gene3D" id="3.40.50.720">
    <property type="entry name" value="NAD(P)-binding Rossmann-like Domain"/>
    <property type="match status" value="1"/>
</dbReference>
<dbReference type="Gene3D" id="3.90.25.10">
    <property type="entry name" value="UDP-galactose 4-epimerase, domain 1"/>
    <property type="match status" value="1"/>
</dbReference>
<comment type="cofactor">
    <cofactor evidence="2">
        <name>NAD(+)</name>
        <dbReference type="ChEBI" id="CHEBI:57540"/>
    </cofactor>
</comment>
<dbReference type="Pfam" id="PF01370">
    <property type="entry name" value="Epimerase"/>
    <property type="match status" value="1"/>
</dbReference>
<dbReference type="CDD" id="cd05247">
    <property type="entry name" value="UDP_G4E_1_SDR_e"/>
    <property type="match status" value="1"/>
</dbReference>
<evidence type="ECO:0000256" key="3">
    <source>
        <dbReference type="ARBA" id="ARBA00005007"/>
    </source>
</evidence>
<keyword evidence="7 9" id="KW-0413">Isomerase</keyword>
<dbReference type="GO" id="GO:0005829">
    <property type="term" value="C:cytosol"/>
    <property type="evidence" value="ECO:0007669"/>
    <property type="project" value="TreeGrafter"/>
</dbReference>
<name>A0A2P2CFX4_9ZZZZ</name>
<accession>A0A2P2CFX4</accession>
<feature type="domain" description="NAD-dependent epimerase/dehydratase" evidence="8">
    <location>
        <begin position="3"/>
        <end position="263"/>
    </location>
</feature>
<dbReference type="NCBIfam" id="TIGR01179">
    <property type="entry name" value="galE"/>
    <property type="match status" value="1"/>
</dbReference>
<dbReference type="InterPro" id="IPR005886">
    <property type="entry name" value="UDP_G4E"/>
</dbReference>
<dbReference type="EMBL" id="CZKA01000085">
    <property type="protein sequence ID" value="CUR60905.1"/>
    <property type="molecule type" value="Genomic_DNA"/>
</dbReference>
<proteinExistence type="predicted"/>
<keyword evidence="5" id="KW-0520">NAD</keyword>
<reference evidence="9" key="1">
    <citation type="submission" date="2015-08" db="EMBL/GenBank/DDBJ databases">
        <authorList>
            <person name="Babu N.S."/>
            <person name="Beckwith C.J."/>
            <person name="Beseler K.G."/>
            <person name="Brison A."/>
            <person name="Carone J.V."/>
            <person name="Caskin T.P."/>
            <person name="Diamond M."/>
            <person name="Durham M.E."/>
            <person name="Foxe J.M."/>
            <person name="Go M."/>
            <person name="Henderson B.A."/>
            <person name="Jones I.B."/>
            <person name="McGettigan J.A."/>
            <person name="Micheletti S.J."/>
            <person name="Nasrallah M.E."/>
            <person name="Ortiz D."/>
            <person name="Piller C.R."/>
            <person name="Privatt S.R."/>
            <person name="Schneider S.L."/>
            <person name="Sharp S."/>
            <person name="Smith T.C."/>
            <person name="Stanton J.D."/>
            <person name="Ullery H.E."/>
            <person name="Wilson R.J."/>
            <person name="Serrano M.G."/>
            <person name="Buck G."/>
            <person name="Lee V."/>
            <person name="Wang Y."/>
            <person name="Carvalho R."/>
            <person name="Voegtly L."/>
            <person name="Shi R."/>
            <person name="Duckworth R."/>
            <person name="Johnson A."/>
            <person name="Loviza R."/>
            <person name="Walstead R."/>
            <person name="Shah Z."/>
            <person name="Kiflezghi M."/>
            <person name="Wade K."/>
            <person name="Ball S.L."/>
            <person name="Bradley K.W."/>
            <person name="Asai D.J."/>
            <person name="Bowman C.A."/>
            <person name="Russell D.A."/>
            <person name="Pope W.H."/>
            <person name="Jacobs-Sera D."/>
            <person name="Hendrix R.W."/>
            <person name="Hatfull G.F."/>
        </authorList>
    </citation>
    <scope>NUCLEOTIDE SEQUENCE</scope>
</reference>
<evidence type="ECO:0000256" key="6">
    <source>
        <dbReference type="ARBA" id="ARBA00023144"/>
    </source>
</evidence>
<evidence type="ECO:0000256" key="2">
    <source>
        <dbReference type="ARBA" id="ARBA00001911"/>
    </source>
</evidence>
<evidence type="ECO:0000259" key="8">
    <source>
        <dbReference type="Pfam" id="PF01370"/>
    </source>
</evidence>
<dbReference type="GO" id="GO:0006012">
    <property type="term" value="P:galactose metabolic process"/>
    <property type="evidence" value="ECO:0007669"/>
    <property type="project" value="UniProtKB-KW"/>
</dbReference>
<dbReference type="PANTHER" id="PTHR43725:SF47">
    <property type="entry name" value="UDP-GLUCOSE 4-EPIMERASE"/>
    <property type="match status" value="1"/>
</dbReference>
<protein>
    <recommendedName>
        <fullName evidence="4">UDP-glucose 4-epimerase</fullName>
        <ecNumber evidence="4">5.1.3.2</ecNumber>
    </recommendedName>
</protein>
<dbReference type="InterPro" id="IPR036291">
    <property type="entry name" value="NAD(P)-bd_dom_sf"/>
</dbReference>